<dbReference type="PANTHER" id="PTHR30024">
    <property type="entry name" value="ALIPHATIC SULFONATES-BINDING PROTEIN-RELATED"/>
    <property type="match status" value="1"/>
</dbReference>
<evidence type="ECO:0000259" key="4">
    <source>
        <dbReference type="Pfam" id="PF09084"/>
    </source>
</evidence>
<name>E0U614_GLOV7</name>
<keyword evidence="3" id="KW-0732">Signal</keyword>
<evidence type="ECO:0000256" key="2">
    <source>
        <dbReference type="ARBA" id="ARBA00010742"/>
    </source>
</evidence>
<accession>E0U614</accession>
<reference evidence="6" key="1">
    <citation type="journal article" date="2011" name="MBio">
        <title>Novel metabolic attributes of the genus Cyanothece, comprising a group of unicellular nitrogen-fixing Cyanobacteria.</title>
        <authorList>
            <person name="Bandyopadhyay A."/>
            <person name="Elvitigala T."/>
            <person name="Welsh E."/>
            <person name="Stockel J."/>
            <person name="Liberton M."/>
            <person name="Min H."/>
            <person name="Sherman L.A."/>
            <person name="Pakrasi H.B."/>
        </authorList>
    </citation>
    <scope>NUCLEOTIDE SEQUENCE [LARGE SCALE GENOMIC DNA]</scope>
    <source>
        <strain evidence="6">PCC 7822</strain>
    </source>
</reference>
<keyword evidence="6" id="KW-1185">Reference proteome</keyword>
<protein>
    <submittedName>
        <fullName evidence="5">NMT1/THI5 like domain protein</fullName>
    </submittedName>
</protein>
<feature type="domain" description="SsuA/THI5-like" evidence="4">
    <location>
        <begin position="47"/>
        <end position="253"/>
    </location>
</feature>
<evidence type="ECO:0000313" key="5">
    <source>
        <dbReference type="EMBL" id="ADN17123.1"/>
    </source>
</evidence>
<dbReference type="InterPro" id="IPR015168">
    <property type="entry name" value="SsuA/THI5"/>
</dbReference>
<proteinExistence type="inferred from homology"/>
<dbReference type="AlphaFoldDB" id="E0U614"/>
<dbReference type="Proteomes" id="UP000008206">
    <property type="component" value="Chromosome"/>
</dbReference>
<evidence type="ECO:0000313" key="6">
    <source>
        <dbReference type="Proteomes" id="UP000008206"/>
    </source>
</evidence>
<dbReference type="SUPFAM" id="SSF53850">
    <property type="entry name" value="Periplasmic binding protein-like II"/>
    <property type="match status" value="1"/>
</dbReference>
<evidence type="ECO:0000256" key="3">
    <source>
        <dbReference type="ARBA" id="ARBA00022729"/>
    </source>
</evidence>
<sequence>MIKFFRKRSLKGLIYLLLFIVCGILPIACNSGPSSAQTLTVGVSPWPGYAGHYVAMAKDMFKTEGVTVKEIFFPNQGDSDAAFLAGKVDLSWQGLPNAVMQISRDPSIKIVFQCDYSNGADGILGRNIKKPADLKGQKVARENILFEELILRRYLEKMGLTREDVTTVDLTAADAAAAFTAGKVNIAVTFEPWMTKAASEGKGEVVFSTKDTNIVPDGLMVRDNVLQNRQAELQAYLRAIDKATKLIKAKPSEFTDIIAKNLSIQAAEVPEQMAGVKLYDLDMNKTLSFNASEPMGLFNSIDFASKSAKQMNLIPQEIDVKAALVDSVVKSL</sequence>
<organism evidence="5 6">
    <name type="scientific">Gloeothece verrucosa (strain PCC 7822)</name>
    <name type="common">Cyanothece sp. (strain PCC 7822)</name>
    <dbReference type="NCBI Taxonomy" id="497965"/>
    <lineage>
        <taxon>Bacteria</taxon>
        <taxon>Bacillati</taxon>
        <taxon>Cyanobacteriota</taxon>
        <taxon>Cyanophyceae</taxon>
        <taxon>Oscillatoriophycideae</taxon>
        <taxon>Chroococcales</taxon>
        <taxon>Aphanothecaceae</taxon>
        <taxon>Gloeothece</taxon>
        <taxon>Gloeothece verrucosa</taxon>
    </lineage>
</organism>
<dbReference type="STRING" id="497965.Cyan7822_5242"/>
<dbReference type="eggNOG" id="COG0715">
    <property type="taxonomic scope" value="Bacteria"/>
</dbReference>
<dbReference type="EMBL" id="CP002198">
    <property type="protein sequence ID" value="ADN17123.1"/>
    <property type="molecule type" value="Genomic_DNA"/>
</dbReference>
<dbReference type="HOGENOM" id="CLU_028871_3_2_3"/>
<dbReference type="GO" id="GO:0042597">
    <property type="term" value="C:periplasmic space"/>
    <property type="evidence" value="ECO:0007669"/>
    <property type="project" value="UniProtKB-SubCell"/>
</dbReference>
<dbReference type="Pfam" id="PF09084">
    <property type="entry name" value="NMT1"/>
    <property type="match status" value="1"/>
</dbReference>
<comment type="similarity">
    <text evidence="2">Belongs to the bacterial solute-binding protein SsuA/TauA family.</text>
</comment>
<evidence type="ECO:0000256" key="1">
    <source>
        <dbReference type="ARBA" id="ARBA00004418"/>
    </source>
</evidence>
<comment type="subcellular location">
    <subcellularLocation>
        <location evidence="1">Periplasm</location>
    </subcellularLocation>
</comment>
<dbReference type="PANTHER" id="PTHR30024:SF47">
    <property type="entry name" value="TAURINE-BINDING PERIPLASMIC PROTEIN"/>
    <property type="match status" value="1"/>
</dbReference>
<dbReference type="KEGG" id="cyj:Cyan7822_5242"/>
<dbReference type="Gene3D" id="3.40.190.10">
    <property type="entry name" value="Periplasmic binding protein-like II"/>
    <property type="match status" value="2"/>
</dbReference>
<gene>
    <name evidence="5" type="ordered locus">Cyan7822_5242</name>
</gene>
<dbReference type="RefSeq" id="WP_013325161.1">
    <property type="nucleotide sequence ID" value="NC_014501.1"/>
</dbReference>
<dbReference type="OrthoDB" id="9815602at2"/>